<protein>
    <submittedName>
        <fullName evidence="2">Uncharacterized protein</fullName>
    </submittedName>
</protein>
<dbReference type="RefSeq" id="WP_069019939.1">
    <property type="nucleotide sequence ID" value="NZ_LVJY01000005.1"/>
</dbReference>
<evidence type="ECO:0000313" key="3">
    <source>
        <dbReference type="Proteomes" id="UP000094849"/>
    </source>
</evidence>
<feature type="transmembrane region" description="Helical" evidence="1">
    <location>
        <begin position="178"/>
        <end position="198"/>
    </location>
</feature>
<dbReference type="AlphaFoldDB" id="A0A1E2URZ4"/>
<reference evidence="2 3" key="1">
    <citation type="submission" date="2016-03" db="EMBL/GenBank/DDBJ databases">
        <title>Chemosynthetic sulphur-oxidizing symbionts of marine invertebrate animals are capable of nitrogen fixation.</title>
        <authorList>
            <person name="Petersen J.M."/>
            <person name="Kemper A."/>
            <person name="Gruber-Vodicka H."/>
            <person name="Cardini U."/>
            <person name="Geest Mvander."/>
            <person name="Kleiner M."/>
            <person name="Bulgheresi S."/>
            <person name="Fussmann M."/>
            <person name="Herbold C."/>
            <person name="Seah B.K.B."/>
            <person name="Antony C.Paul."/>
            <person name="Liu D."/>
            <person name="Belitz A."/>
            <person name="Weber M."/>
        </authorList>
    </citation>
    <scope>NUCLEOTIDE SEQUENCE [LARGE SCALE GENOMIC DNA]</scope>
    <source>
        <strain evidence="2">G_D</strain>
    </source>
</reference>
<proteinExistence type="predicted"/>
<feature type="transmembrane region" description="Helical" evidence="1">
    <location>
        <begin position="36"/>
        <end position="55"/>
    </location>
</feature>
<keyword evidence="3" id="KW-1185">Reference proteome</keyword>
<evidence type="ECO:0000256" key="1">
    <source>
        <dbReference type="SAM" id="Phobius"/>
    </source>
</evidence>
<evidence type="ECO:0000313" key="2">
    <source>
        <dbReference type="EMBL" id="ODB97523.1"/>
    </source>
</evidence>
<keyword evidence="1" id="KW-0472">Membrane</keyword>
<accession>A0A1E2URZ4</accession>
<dbReference type="EMBL" id="LVJZ01000003">
    <property type="protein sequence ID" value="ODB97523.1"/>
    <property type="molecule type" value="Genomic_DNA"/>
</dbReference>
<feature type="transmembrane region" description="Helical" evidence="1">
    <location>
        <begin position="67"/>
        <end position="84"/>
    </location>
</feature>
<organism evidence="2 3">
    <name type="scientific">Candidatus Thiodiazotropha endoloripes</name>
    <dbReference type="NCBI Taxonomy" id="1818881"/>
    <lineage>
        <taxon>Bacteria</taxon>
        <taxon>Pseudomonadati</taxon>
        <taxon>Pseudomonadota</taxon>
        <taxon>Gammaproteobacteria</taxon>
        <taxon>Chromatiales</taxon>
        <taxon>Sedimenticolaceae</taxon>
        <taxon>Candidatus Thiodiazotropha</taxon>
    </lineage>
</organism>
<name>A0A1E2URZ4_9GAMM</name>
<gene>
    <name evidence="2" type="ORF">A3196_12605</name>
</gene>
<comment type="caution">
    <text evidence="2">The sequence shown here is derived from an EMBL/GenBank/DDBJ whole genome shotgun (WGS) entry which is preliminary data.</text>
</comment>
<keyword evidence="1" id="KW-1133">Transmembrane helix</keyword>
<keyword evidence="1" id="KW-0812">Transmembrane</keyword>
<dbReference type="Proteomes" id="UP000094849">
    <property type="component" value="Unassembled WGS sequence"/>
</dbReference>
<sequence length="199" mass="22358">MSDTDKLFPEFNRLERLFAESVLLGLLDASKTIDKFSSWILAAVAASLVVILSNIDTIKELIGARELQVFIALLSISVLFGLAQKERHINLQVSLTITDSVKNRIRDMVKETGGENSIDAFKHLHDHMNIVNGILCIVTGFPDFAKPKIVQRMVEKNNGPLDMKKYQNDTFSILRQVLYMWLQIAVSIAAIVILIFSLN</sequence>